<dbReference type="Proteomes" id="UP000192917">
    <property type="component" value="Unassembled WGS sequence"/>
</dbReference>
<proteinExistence type="inferred from homology"/>
<protein>
    <submittedName>
        <fullName evidence="2">3-oxoacyl-[acyl-carrier protein] reductase</fullName>
    </submittedName>
</protein>
<name>A0A1Y6BZ00_9PROT</name>
<gene>
    <name evidence="2" type="ORF">SAMN05428998_112106</name>
</gene>
<dbReference type="PRINTS" id="PR00081">
    <property type="entry name" value="GDHRDH"/>
</dbReference>
<evidence type="ECO:0000313" key="3">
    <source>
        <dbReference type="Proteomes" id="UP000192917"/>
    </source>
</evidence>
<reference evidence="2 3" key="1">
    <citation type="submission" date="2017-04" db="EMBL/GenBank/DDBJ databases">
        <authorList>
            <person name="Afonso C.L."/>
            <person name="Miller P.J."/>
            <person name="Scott M.A."/>
            <person name="Spackman E."/>
            <person name="Goraichik I."/>
            <person name="Dimitrov K.M."/>
            <person name="Suarez D.L."/>
            <person name="Swayne D.E."/>
        </authorList>
    </citation>
    <scope>NUCLEOTIDE SEQUENCE [LARGE SCALE GENOMIC DNA]</scope>
    <source>
        <strain evidence="2 3">USBA 355</strain>
    </source>
</reference>
<dbReference type="EMBL" id="FWZX01000012">
    <property type="protein sequence ID" value="SMF36826.1"/>
    <property type="molecule type" value="Genomic_DNA"/>
</dbReference>
<accession>A0A1Y6BZ00</accession>
<dbReference type="InterPro" id="IPR036291">
    <property type="entry name" value="NAD(P)-bd_dom_sf"/>
</dbReference>
<dbReference type="PANTHER" id="PTHR42879">
    <property type="entry name" value="3-OXOACYL-(ACYL-CARRIER-PROTEIN) REDUCTASE"/>
    <property type="match status" value="1"/>
</dbReference>
<dbReference type="NCBIfam" id="NF009466">
    <property type="entry name" value="PRK12826.1-2"/>
    <property type="match status" value="1"/>
</dbReference>
<sequence>MVNGDPSRLAGQCAVVTGGSRGIGLAVARRLLADGAAVSLWARDQAVLEAASGQLAAGARVSCHCVDVSNPDEVSGAADQTRSRFGRVDILVNNAGILGPRAAVGDYPHEAFETVLAVNLTGTFNCCSAIVPEMVRNGYGRVVNVASVVGKDGNPFVSGYAASKAGQIALTKSLAKEVARSGVLVNAVTPSASETEIFGRLDDDRRQKLLANVPMGRFVEPGEIANLVAWLCSPECSFSTGAVFDISGGRASF</sequence>
<dbReference type="InterPro" id="IPR050259">
    <property type="entry name" value="SDR"/>
</dbReference>
<evidence type="ECO:0000256" key="1">
    <source>
        <dbReference type="ARBA" id="ARBA00006484"/>
    </source>
</evidence>
<evidence type="ECO:0000313" key="2">
    <source>
        <dbReference type="EMBL" id="SMF36826.1"/>
    </source>
</evidence>
<keyword evidence="3" id="KW-1185">Reference proteome</keyword>
<dbReference type="PRINTS" id="PR00080">
    <property type="entry name" value="SDRFAMILY"/>
</dbReference>
<comment type="similarity">
    <text evidence="1">Belongs to the short-chain dehydrogenases/reductases (SDR) family.</text>
</comment>
<organism evidence="2 3">
    <name type="scientific">Tistlia consotensis USBA 355</name>
    <dbReference type="NCBI Taxonomy" id="560819"/>
    <lineage>
        <taxon>Bacteria</taxon>
        <taxon>Pseudomonadati</taxon>
        <taxon>Pseudomonadota</taxon>
        <taxon>Alphaproteobacteria</taxon>
        <taxon>Rhodospirillales</taxon>
        <taxon>Rhodovibrionaceae</taxon>
        <taxon>Tistlia</taxon>
    </lineage>
</organism>
<dbReference type="PANTHER" id="PTHR42879:SF2">
    <property type="entry name" value="3-OXOACYL-[ACYL-CARRIER-PROTEIN] REDUCTASE FABG"/>
    <property type="match status" value="1"/>
</dbReference>
<dbReference type="STRING" id="560819.SAMN05428998_112106"/>
<dbReference type="Pfam" id="PF13561">
    <property type="entry name" value="adh_short_C2"/>
    <property type="match status" value="1"/>
</dbReference>
<dbReference type="NCBIfam" id="NF005559">
    <property type="entry name" value="PRK07231.1"/>
    <property type="match status" value="1"/>
</dbReference>
<dbReference type="SUPFAM" id="SSF51735">
    <property type="entry name" value="NAD(P)-binding Rossmann-fold domains"/>
    <property type="match status" value="1"/>
</dbReference>
<dbReference type="Gene3D" id="3.40.50.720">
    <property type="entry name" value="NAD(P)-binding Rossmann-like Domain"/>
    <property type="match status" value="1"/>
</dbReference>
<dbReference type="FunFam" id="3.40.50.720:FF:000084">
    <property type="entry name" value="Short-chain dehydrogenase reductase"/>
    <property type="match status" value="1"/>
</dbReference>
<dbReference type="AlphaFoldDB" id="A0A1Y6BZ00"/>
<dbReference type="InterPro" id="IPR002347">
    <property type="entry name" value="SDR_fam"/>
</dbReference>